<feature type="domain" description="Argininosuccinate lyase C-terminal" evidence="3">
    <location>
        <begin position="405"/>
        <end position="471"/>
    </location>
</feature>
<dbReference type="PANTHER" id="PTHR43814">
    <property type="entry name" value="ARGININOSUCCINATE LYASE"/>
    <property type="match status" value="1"/>
</dbReference>
<dbReference type="PRINTS" id="PR00149">
    <property type="entry name" value="FUMRATELYASE"/>
</dbReference>
<dbReference type="Gene3D" id="1.20.200.10">
    <property type="entry name" value="Fumarase/aspartase (Central domain)"/>
    <property type="match status" value="1"/>
</dbReference>
<dbReference type="InterPro" id="IPR024083">
    <property type="entry name" value="Fumarase/histidase_N"/>
</dbReference>
<dbReference type="Pfam" id="PF14698">
    <property type="entry name" value="ASL_C2"/>
    <property type="match status" value="1"/>
</dbReference>
<dbReference type="Proteomes" id="UP000035880">
    <property type="component" value="Chromosome 2L"/>
</dbReference>
<dbReference type="NCBIfam" id="TIGR00838">
    <property type="entry name" value="argH"/>
    <property type="match status" value="1"/>
</dbReference>
<dbReference type="AlphaFoldDB" id="A0A0J9QZ09"/>
<name>A0A0J9QZ09_DROSI</name>
<dbReference type="InterPro" id="IPR022761">
    <property type="entry name" value="Fumarate_lyase_N"/>
</dbReference>
<dbReference type="PANTHER" id="PTHR43814:SF1">
    <property type="entry name" value="ARGININOSUCCINATE LYASE"/>
    <property type="match status" value="1"/>
</dbReference>
<dbReference type="Pfam" id="PF00206">
    <property type="entry name" value="Lyase_1"/>
    <property type="match status" value="1"/>
</dbReference>
<protein>
    <submittedName>
        <fullName evidence="4">Uncharacterized protein</fullName>
        <ecNumber evidence="4">4.3.2.1</ecNumber>
    </submittedName>
</protein>
<dbReference type="InterPro" id="IPR009049">
    <property type="entry name" value="Argininosuccinate_lyase"/>
</dbReference>
<dbReference type="GO" id="GO:0042450">
    <property type="term" value="P:L-arginine biosynthetic process via ornithine"/>
    <property type="evidence" value="ECO:0007669"/>
    <property type="project" value="InterPro"/>
</dbReference>
<dbReference type="FunFam" id="1.10.40.30:FF:000001">
    <property type="entry name" value="Argininosuccinate lyase"/>
    <property type="match status" value="1"/>
</dbReference>
<dbReference type="FunFam" id="1.20.200.10:FF:000015">
    <property type="entry name" value="argininosuccinate lyase isoform X2"/>
    <property type="match status" value="1"/>
</dbReference>
<dbReference type="Bgee" id="FBgn0193783">
    <property type="expression patterns" value="Expressed in adult organism and 3 other cell types or tissues"/>
</dbReference>
<dbReference type="PROSITE" id="PS00163">
    <property type="entry name" value="FUMARATE_LYASES"/>
    <property type="match status" value="1"/>
</dbReference>
<gene>
    <name evidence="4" type="primary">Dsim\GD22377</name>
    <name evidence="4" type="ORF">Dsimw501_GD22377</name>
</gene>
<accession>A0A0J9QZ09</accession>
<dbReference type="Gene3D" id="1.10.275.10">
    <property type="entry name" value="Fumarase/aspartase (N-terminal domain)"/>
    <property type="match status" value="1"/>
</dbReference>
<evidence type="ECO:0000256" key="1">
    <source>
        <dbReference type="ARBA" id="ARBA00010755"/>
    </source>
</evidence>
<dbReference type="HAMAP" id="MF_00006">
    <property type="entry name" value="Arg_succ_lyase"/>
    <property type="match status" value="1"/>
</dbReference>
<dbReference type="OrthoDB" id="2561043at2759"/>
<evidence type="ECO:0000259" key="2">
    <source>
        <dbReference type="Pfam" id="PF00206"/>
    </source>
</evidence>
<dbReference type="InterPro" id="IPR008948">
    <property type="entry name" value="L-Aspartase-like"/>
</dbReference>
<reference evidence="4" key="1">
    <citation type="journal article" date="2013" name="Genome Res.">
        <title>A second-generation assembly of the Drosophila simulans genome provides new insights into patterns of lineage-specific divergence.</title>
        <authorList>
            <person name="Hu T.T."/>
            <person name="Eisen M.B."/>
            <person name="Thornton K.R."/>
            <person name="Andolfatto P."/>
        </authorList>
    </citation>
    <scope>NUCLEOTIDE SEQUENCE [LARGE SCALE GENOMIC DNA]</scope>
    <source>
        <strain evidence="4">W501</strain>
    </source>
</reference>
<dbReference type="InterPro" id="IPR020557">
    <property type="entry name" value="Fumarate_lyase_CS"/>
</dbReference>
<evidence type="ECO:0000313" key="4">
    <source>
        <dbReference type="EMBL" id="KMY89178.1"/>
    </source>
</evidence>
<reference evidence="4" key="2">
    <citation type="submission" date="2014-06" db="EMBL/GenBank/DDBJ databases">
        <authorList>
            <person name="Hu T."/>
            <person name="Eisen M.B."/>
            <person name="Thornton K.R."/>
            <person name="Andolfatto P."/>
        </authorList>
    </citation>
    <scope>NUCLEOTIDE SEQUENCE</scope>
    <source>
        <strain evidence="4">W501</strain>
    </source>
</reference>
<dbReference type="EMBL" id="CM002910">
    <property type="protein sequence ID" value="KMY89178.1"/>
    <property type="molecule type" value="Genomic_DNA"/>
</dbReference>
<organism evidence="4">
    <name type="scientific">Drosophila simulans</name>
    <name type="common">Fruit fly</name>
    <dbReference type="NCBI Taxonomy" id="7240"/>
    <lineage>
        <taxon>Eukaryota</taxon>
        <taxon>Metazoa</taxon>
        <taxon>Ecdysozoa</taxon>
        <taxon>Arthropoda</taxon>
        <taxon>Hexapoda</taxon>
        <taxon>Insecta</taxon>
        <taxon>Pterygota</taxon>
        <taxon>Neoptera</taxon>
        <taxon>Endopterygota</taxon>
        <taxon>Diptera</taxon>
        <taxon>Brachycera</taxon>
        <taxon>Muscomorpha</taxon>
        <taxon>Ephydroidea</taxon>
        <taxon>Drosophilidae</taxon>
        <taxon>Drosophila</taxon>
        <taxon>Sophophora</taxon>
    </lineage>
</organism>
<dbReference type="SUPFAM" id="SSF48557">
    <property type="entry name" value="L-aspartase-like"/>
    <property type="match status" value="1"/>
</dbReference>
<feature type="domain" description="Fumarate lyase N-terminal" evidence="2">
    <location>
        <begin position="49"/>
        <end position="340"/>
    </location>
</feature>
<dbReference type="PRINTS" id="PR00145">
    <property type="entry name" value="ARGSUCLYASE"/>
</dbReference>
<dbReference type="InterPro" id="IPR000362">
    <property type="entry name" value="Fumarate_lyase_fam"/>
</dbReference>
<dbReference type="GO" id="GO:0005829">
    <property type="term" value="C:cytosol"/>
    <property type="evidence" value="ECO:0007669"/>
    <property type="project" value="TreeGrafter"/>
</dbReference>
<reference evidence="4" key="3">
    <citation type="submission" date="2015-04" db="EMBL/GenBank/DDBJ databases">
        <authorList>
            <consortium name="FlyBase"/>
        </authorList>
    </citation>
    <scope>NUCLEOTIDE SEQUENCE</scope>
    <source>
        <strain evidence="4">W501</strain>
    </source>
</reference>
<dbReference type="EC" id="4.3.2.1" evidence="4"/>
<proteinExistence type="inferred from homology"/>
<keyword evidence="4" id="KW-0456">Lyase</keyword>
<dbReference type="Gene3D" id="1.10.40.30">
    <property type="entry name" value="Fumarase/aspartase (C-terminal domain)"/>
    <property type="match status" value="1"/>
</dbReference>
<dbReference type="KEGG" id="dsi:Dsimw501_GD22377"/>
<dbReference type="GO" id="GO:0004056">
    <property type="term" value="F:argininosuccinate lyase activity"/>
    <property type="evidence" value="ECO:0007669"/>
    <property type="project" value="UniProtKB-EC"/>
</dbReference>
<dbReference type="CDD" id="cd01359">
    <property type="entry name" value="Argininosuccinate_lyase"/>
    <property type="match status" value="1"/>
</dbReference>
<dbReference type="InterPro" id="IPR029419">
    <property type="entry name" value="Arg_succ_lyase_C"/>
</dbReference>
<evidence type="ECO:0000259" key="3">
    <source>
        <dbReference type="Pfam" id="PF14698"/>
    </source>
</evidence>
<sequence>MSNFCFKDNMAVRHNEVSASGPSNQTTVAPIGSIMTQIPESCYKMWGGRFTEGPHEALHSLNNSLPYDSRLYADDLDASKAYAEALHRAGLINAAEADKLVKNLELLRFDWIEGTVKILPGDEDVHTVNERLLVEITGELGQRLHTGRSRNDQVVTDMKLWLRKAIRETLGRLSRIIETATRQAELHLGVLMPGYTHLQRAQAVQFSHWLLSHAFALREDGQRLVELRDRANVLPLGSGALAGNPLGIDRLWLAERLGFSGVTANSMHAVGDRDFVVDFIYCCSMVSLHLSRLAEDLIIYSTKEFDFIKLADGFSSGSSLMPQKRNPDSLELIRGMAGVITANLTGIMMTIKGTPSTYNKDLQYDKQFCFQSFDKLSQVLEVTDGVLQTIQVKQESMEAALSTDMLATDWAYYLVKKGVPFRQAHHIIGRVVSEAEKRGVEITDLPLGDLQTFSPLFGSDIVAVADYSNNVQQYNAIGGTASSSVVGQLRLLKKCARDLAKQS</sequence>
<comment type="similarity">
    <text evidence="1">Belongs to the lyase 1 family. Argininosuccinate lyase subfamily.</text>
</comment>